<protein>
    <submittedName>
        <fullName evidence="2">Uncharacterized protein</fullName>
    </submittedName>
</protein>
<organism evidence="2 3">
    <name type="scientific">Aureobasidium subglaciale (strain EXF-2481)</name>
    <name type="common">Aureobasidium pullulans var. subglaciale</name>
    <dbReference type="NCBI Taxonomy" id="1043005"/>
    <lineage>
        <taxon>Eukaryota</taxon>
        <taxon>Fungi</taxon>
        <taxon>Dikarya</taxon>
        <taxon>Ascomycota</taxon>
        <taxon>Pezizomycotina</taxon>
        <taxon>Dothideomycetes</taxon>
        <taxon>Dothideomycetidae</taxon>
        <taxon>Dothideales</taxon>
        <taxon>Saccotheciaceae</taxon>
        <taxon>Aureobasidium</taxon>
    </lineage>
</organism>
<evidence type="ECO:0000313" key="3">
    <source>
        <dbReference type="Proteomes" id="UP000030641"/>
    </source>
</evidence>
<accession>A0A074YAY8</accession>
<keyword evidence="1" id="KW-1133">Transmembrane helix</keyword>
<keyword evidence="1" id="KW-0812">Transmembrane</keyword>
<dbReference type="HOGENOM" id="CLU_3068259_0_0_1"/>
<dbReference type="AlphaFoldDB" id="A0A074YAY8"/>
<dbReference type="RefSeq" id="XP_013343498.1">
    <property type="nucleotide sequence ID" value="XM_013488044.1"/>
</dbReference>
<proteinExistence type="predicted"/>
<evidence type="ECO:0000313" key="2">
    <source>
        <dbReference type="EMBL" id="KEQ94940.1"/>
    </source>
</evidence>
<dbReference type="InParanoid" id="A0A074YAY8"/>
<gene>
    <name evidence="2" type="ORF">AUEXF2481DRAFT_40177</name>
</gene>
<dbReference type="Proteomes" id="UP000030641">
    <property type="component" value="Unassembled WGS sequence"/>
</dbReference>
<reference evidence="2 3" key="1">
    <citation type="journal article" date="2014" name="BMC Genomics">
        <title>Genome sequencing of four Aureobasidium pullulans varieties: biotechnological potential, stress tolerance, and description of new species.</title>
        <authorList>
            <person name="Gostin Ar C."/>
            <person name="Ohm R.A."/>
            <person name="Kogej T."/>
            <person name="Sonjak S."/>
            <person name="Turk M."/>
            <person name="Zajc J."/>
            <person name="Zalar P."/>
            <person name="Grube M."/>
            <person name="Sun H."/>
            <person name="Han J."/>
            <person name="Sharma A."/>
            <person name="Chiniquy J."/>
            <person name="Ngan C.Y."/>
            <person name="Lipzen A."/>
            <person name="Barry K."/>
            <person name="Grigoriev I.V."/>
            <person name="Gunde-Cimerman N."/>
        </authorList>
    </citation>
    <scope>NUCLEOTIDE SEQUENCE [LARGE SCALE GENOMIC DNA]</scope>
    <source>
        <strain evidence="2 3">EXF-2481</strain>
    </source>
</reference>
<feature type="transmembrane region" description="Helical" evidence="1">
    <location>
        <begin position="12"/>
        <end position="34"/>
    </location>
</feature>
<sequence>MILDRRDDYQHFIRLMQGFLELLGWSTVCMPLVVPTLNPSHTTLHAKDGESSR</sequence>
<keyword evidence="1" id="KW-0472">Membrane</keyword>
<name>A0A074YAY8_AURSE</name>
<keyword evidence="3" id="KW-1185">Reference proteome</keyword>
<dbReference type="GeneID" id="25366531"/>
<evidence type="ECO:0000256" key="1">
    <source>
        <dbReference type="SAM" id="Phobius"/>
    </source>
</evidence>
<dbReference type="EMBL" id="KL584760">
    <property type="protein sequence ID" value="KEQ94940.1"/>
    <property type="molecule type" value="Genomic_DNA"/>
</dbReference>